<evidence type="ECO:0000313" key="2">
    <source>
        <dbReference type="Proteomes" id="UP000625804"/>
    </source>
</evidence>
<comment type="caution">
    <text evidence="1">The sequence shown here is derived from an EMBL/GenBank/DDBJ whole genome shotgun (WGS) entry which is preliminary data.</text>
</comment>
<dbReference type="Proteomes" id="UP000625804">
    <property type="component" value="Unassembled WGS sequence"/>
</dbReference>
<proteinExistence type="predicted"/>
<dbReference type="EMBL" id="JABTTE010000008">
    <property type="protein sequence ID" value="NSL51709.1"/>
    <property type="molecule type" value="Genomic_DNA"/>
</dbReference>
<organism evidence="1 2">
    <name type="scientific">Calidifontibacillus erzurumensis</name>
    <dbReference type="NCBI Taxonomy" id="2741433"/>
    <lineage>
        <taxon>Bacteria</taxon>
        <taxon>Bacillati</taxon>
        <taxon>Bacillota</taxon>
        <taxon>Bacilli</taxon>
        <taxon>Bacillales</taxon>
        <taxon>Bacillaceae</taxon>
        <taxon>Calidifontibacillus/Schinkia group</taxon>
        <taxon>Calidifontibacillus</taxon>
    </lineage>
</organism>
<name>A0A8J8GD88_9BACI</name>
<gene>
    <name evidence="1" type="ORF">HR057_07995</name>
</gene>
<keyword evidence="2" id="KW-1185">Reference proteome</keyword>
<sequence>MININEIKIVVLTKALDRKATEIMAWAIVEETGEVITTKAKITASIDLHREIEKIVEQVKDEVMRTHDGLLV</sequence>
<dbReference type="AlphaFoldDB" id="A0A8J8GD88"/>
<protein>
    <submittedName>
        <fullName evidence="1">Uncharacterized protein</fullName>
    </submittedName>
</protein>
<evidence type="ECO:0000313" key="1">
    <source>
        <dbReference type="EMBL" id="NSL51709.1"/>
    </source>
</evidence>
<dbReference type="RefSeq" id="WP_173730910.1">
    <property type="nucleotide sequence ID" value="NZ_JABTTE010000008.1"/>
</dbReference>
<reference evidence="1" key="1">
    <citation type="submission" date="2020-06" db="EMBL/GenBank/DDBJ databases">
        <title>A novel thermopfilic bacterium from Erzurum, Turkey.</title>
        <authorList>
            <person name="Adiguzel A."/>
            <person name="Ay H."/>
            <person name="Baltaci M.O."/>
        </authorList>
    </citation>
    <scope>NUCLEOTIDE SEQUENCE</scope>
    <source>
        <strain evidence="1">P2</strain>
    </source>
</reference>
<accession>A0A8J8GD88</accession>